<evidence type="ECO:0000313" key="7">
    <source>
        <dbReference type="Proteomes" id="UP000031563"/>
    </source>
</evidence>
<feature type="binding site" evidence="4">
    <location>
        <position position="268"/>
    </location>
    <ligand>
        <name>substrate</name>
        <note>ligand shared between two neighboring subunits</note>
    </ligand>
</feature>
<comment type="pathway">
    <text evidence="4">Quinol/quinone metabolism; menaquinone biosynthesis.</text>
</comment>
<comment type="caution">
    <text evidence="6">The sequence shown here is derived from an EMBL/GenBank/DDBJ whole genome shotgun (WGS) entry which is preliminary data.</text>
</comment>
<evidence type="ECO:0000313" key="6">
    <source>
        <dbReference type="EMBL" id="KKB39063.1"/>
    </source>
</evidence>
<dbReference type="GO" id="GO:0009234">
    <property type="term" value="P:menaquinone biosynthetic process"/>
    <property type="evidence" value="ECO:0007669"/>
    <property type="project" value="UniProtKB-UniRule"/>
</dbReference>
<dbReference type="PANTHER" id="PTHR43113">
    <property type="entry name" value="NUCLEOSIDE-DIPHOSPHATE-SUGAR EPIMERASE"/>
    <property type="match status" value="1"/>
</dbReference>
<dbReference type="NCBIfam" id="TIGR01929">
    <property type="entry name" value="menB"/>
    <property type="match status" value="1"/>
</dbReference>
<comment type="similarity">
    <text evidence="4">Belongs to the enoyl-CoA hydratase/isomerase family. MenB subfamily.</text>
</comment>
<feature type="binding site" description="in other chain" evidence="4">
    <location>
        <begin position="77"/>
        <end position="81"/>
    </location>
    <ligand>
        <name>substrate</name>
        <note>ligand shared between two neighboring subunits</note>
    </ligand>
</feature>
<dbReference type="PROSITE" id="PS00166">
    <property type="entry name" value="ENOYL_COA_HYDRATASE"/>
    <property type="match status" value="1"/>
</dbReference>
<keyword evidence="2 4" id="KW-0474">Menaquinone biosynthesis</keyword>
<dbReference type="GO" id="GO:0005829">
    <property type="term" value="C:cytosol"/>
    <property type="evidence" value="ECO:0007669"/>
    <property type="project" value="TreeGrafter"/>
</dbReference>
<dbReference type="RefSeq" id="WP_039237957.1">
    <property type="nucleotide sequence ID" value="NZ_JWIQ02000069.1"/>
</dbReference>
<feature type="site" description="Important for catalysis" evidence="4">
    <location>
        <position position="89"/>
    </location>
</feature>
<dbReference type="AlphaFoldDB" id="A0A0F5HLP5"/>
<comment type="function">
    <text evidence="4">Converts o-succinylbenzoyl-CoA (OSB-CoA) to 1,4-dihydroxy-2-naphthoyl-CoA (DHNA-CoA).</text>
</comment>
<comment type="pathway">
    <text evidence="4">Quinol/quinone metabolism; 1,4-dihydroxy-2-naphthoate biosynthesis; 1,4-dihydroxy-2-naphthoate from chorismate: step 6/7.</text>
</comment>
<feature type="binding site" description="in other chain" evidence="4">
    <location>
        <position position="156"/>
    </location>
    <ligand>
        <name>substrate</name>
        <note>ligand shared between two neighboring subunits</note>
    </ligand>
</feature>
<dbReference type="SUPFAM" id="SSF52096">
    <property type="entry name" value="ClpP/crotonase"/>
    <property type="match status" value="1"/>
</dbReference>
<comment type="caution">
    <text evidence="4">Lacks conserved residue(s) required for the propagation of feature annotation.</text>
</comment>
<evidence type="ECO:0000256" key="4">
    <source>
        <dbReference type="HAMAP-Rule" id="MF_01934"/>
    </source>
</evidence>
<feature type="binding site" evidence="4">
    <location>
        <position position="253"/>
    </location>
    <ligand>
        <name>substrate</name>
        <note>ligand shared between two neighboring subunits</note>
    </ligand>
</feature>
<organism evidence="6 7">
    <name type="scientific">Bacillus thermotolerans</name>
    <name type="common">Quasibacillus thermotolerans</name>
    <dbReference type="NCBI Taxonomy" id="1221996"/>
    <lineage>
        <taxon>Bacteria</taxon>
        <taxon>Bacillati</taxon>
        <taxon>Bacillota</taxon>
        <taxon>Bacilli</taxon>
        <taxon>Bacillales</taxon>
        <taxon>Bacillaceae</taxon>
        <taxon>Bacillus</taxon>
    </lineage>
</organism>
<keyword evidence="3 4" id="KW-0456">Lyase</keyword>
<dbReference type="Pfam" id="PF00378">
    <property type="entry name" value="ECH_1"/>
    <property type="match status" value="1"/>
</dbReference>
<dbReference type="UniPathway" id="UPA01057">
    <property type="reaction ID" value="UER00167"/>
</dbReference>
<feature type="site" description="Important for catalysis" evidence="4">
    <location>
        <position position="253"/>
    </location>
</feature>
<dbReference type="Proteomes" id="UP000031563">
    <property type="component" value="Unassembled WGS sequence"/>
</dbReference>
<evidence type="ECO:0000256" key="5">
    <source>
        <dbReference type="NCBIfam" id="TIGR01929"/>
    </source>
</evidence>
<dbReference type="InterPro" id="IPR001753">
    <property type="entry name" value="Enoyl-CoA_hydra/iso"/>
</dbReference>
<dbReference type="InterPro" id="IPR018376">
    <property type="entry name" value="Enoyl-CoA_hyd/isom_CS"/>
</dbReference>
<dbReference type="CDD" id="cd06558">
    <property type="entry name" value="crotonase-like"/>
    <property type="match status" value="1"/>
</dbReference>
<protein>
    <recommendedName>
        <fullName evidence="4 5">1,4-dihydroxy-2-naphthoyl-CoA synthase</fullName>
        <shortName evidence="4">DHNA-CoA synthase</shortName>
        <ecNumber evidence="4 5">4.1.3.36</ecNumber>
    </recommendedName>
</protein>
<feature type="binding site" description="in other chain" evidence="4">
    <location>
        <begin position="124"/>
        <end position="128"/>
    </location>
    <ligand>
        <name>substrate</name>
        <note>ligand shared between two neighboring subunits</note>
    </ligand>
</feature>
<dbReference type="InterPro" id="IPR014748">
    <property type="entry name" value="Enoyl-CoA_hydra_C"/>
</dbReference>
<dbReference type="EMBL" id="JWIR02000043">
    <property type="protein sequence ID" value="KKB39063.1"/>
    <property type="molecule type" value="Genomic_DNA"/>
</dbReference>
<dbReference type="STRING" id="1221996.QY95_02503"/>
<evidence type="ECO:0000256" key="3">
    <source>
        <dbReference type="ARBA" id="ARBA00023239"/>
    </source>
</evidence>
<dbReference type="PANTHER" id="PTHR43113:SF1">
    <property type="entry name" value="1,4-DIHYDROXY-2-NAPHTHOYL-COA SYNTHASE, PEROXISOMAL"/>
    <property type="match status" value="1"/>
</dbReference>
<sequence length="278" mass="30179">MEKASTINEQAKKADLQDVIYEKKKGIAKITINRPEVYNAFRAQTVKELIWSFRDAWDDNEIGVVILTGTGEKAFCTGGDQKGKGDSGYDSSGGLGGGIGLEIEELHRTIRGIPKPVIAAVNGYAIGGGHVLHVVCDLTIASETAIFGQSGPKVGSYDAGYGTAYLARIVGEKKAREIWYLCEKYSAQEAKEMGLVNKVVPPEKLMEAAEGWAGKILEKSPTALKMLKISFNADSANIDGISQLAMGSLAMFYQSEESAEGRDAFLEKRPVDFKKFRK</sequence>
<dbReference type="InterPro" id="IPR010198">
    <property type="entry name" value="DHNA-CoA_synthase_MenB"/>
</dbReference>
<dbReference type="GO" id="GO:0008935">
    <property type="term" value="F:1,4-dihydroxy-2-naphthoyl-CoA synthase activity"/>
    <property type="evidence" value="ECO:0007669"/>
    <property type="project" value="UniProtKB-UniRule"/>
</dbReference>
<dbReference type="Gene3D" id="3.90.226.10">
    <property type="entry name" value="2-enoyl-CoA Hydratase, Chain A, domain 1"/>
    <property type="match status" value="1"/>
</dbReference>
<gene>
    <name evidence="4" type="primary">menB</name>
    <name evidence="6" type="ORF">QY95_02503</name>
</gene>
<reference evidence="6" key="1">
    <citation type="submission" date="2015-02" db="EMBL/GenBank/DDBJ databases">
        <title>Genome Assembly of Bacillaceae bacterium MTCC 8252.</title>
        <authorList>
            <person name="Verma A."/>
            <person name="Khatri I."/>
            <person name="Mual P."/>
            <person name="Subramanian S."/>
            <person name="Krishnamurthi S."/>
        </authorList>
    </citation>
    <scope>NUCLEOTIDE SEQUENCE [LARGE SCALE GENOMIC DNA]</scope>
    <source>
        <strain evidence="6">MTCC 8252</strain>
    </source>
</reference>
<evidence type="ECO:0000256" key="2">
    <source>
        <dbReference type="ARBA" id="ARBA00022428"/>
    </source>
</evidence>
<evidence type="ECO:0000256" key="1">
    <source>
        <dbReference type="ARBA" id="ARBA00000177"/>
    </source>
</evidence>
<dbReference type="UniPathway" id="UPA00079"/>
<dbReference type="Gene3D" id="1.10.12.10">
    <property type="entry name" value="Lyase 2-enoyl-coa Hydratase, Chain A, domain 2"/>
    <property type="match status" value="1"/>
</dbReference>
<feature type="binding site" description="in other chain" evidence="4">
    <location>
        <position position="89"/>
    </location>
    <ligand>
        <name>substrate</name>
        <note>ligand shared between two neighboring subunits</note>
    </ligand>
</feature>
<name>A0A0F5HLP5_BACTR</name>
<dbReference type="OrthoDB" id="9775794at2"/>
<dbReference type="HAMAP" id="MF_01934">
    <property type="entry name" value="MenB"/>
    <property type="match status" value="1"/>
</dbReference>
<accession>A0A0F5I0K0</accession>
<dbReference type="InterPro" id="IPR029045">
    <property type="entry name" value="ClpP/crotonase-like_dom_sf"/>
</dbReference>
<keyword evidence="7" id="KW-1185">Reference proteome</keyword>
<proteinExistence type="inferred from homology"/>
<comment type="catalytic activity">
    <reaction evidence="1 4">
        <text>2-succinylbenzoyl-CoA + H(+) = 1,4-dihydroxy-2-naphthoyl-CoA + H2O</text>
        <dbReference type="Rhea" id="RHEA:26562"/>
        <dbReference type="ChEBI" id="CHEBI:15377"/>
        <dbReference type="ChEBI" id="CHEBI:15378"/>
        <dbReference type="ChEBI" id="CHEBI:57364"/>
        <dbReference type="ChEBI" id="CHEBI:58897"/>
        <dbReference type="EC" id="4.1.3.36"/>
    </reaction>
</comment>
<accession>A0A0F5HLP5</accession>
<dbReference type="EC" id="4.1.3.36" evidence="4 5"/>